<protein>
    <submittedName>
        <fullName evidence="2">Uncharacterized protein</fullName>
    </submittedName>
</protein>
<name>A0ABN9XXY9_9DINO</name>
<evidence type="ECO:0000313" key="2">
    <source>
        <dbReference type="EMBL" id="CAK0904792.1"/>
    </source>
</evidence>
<organism evidence="2 3">
    <name type="scientific">Prorocentrum cordatum</name>
    <dbReference type="NCBI Taxonomy" id="2364126"/>
    <lineage>
        <taxon>Eukaryota</taxon>
        <taxon>Sar</taxon>
        <taxon>Alveolata</taxon>
        <taxon>Dinophyceae</taxon>
        <taxon>Prorocentrales</taxon>
        <taxon>Prorocentraceae</taxon>
        <taxon>Prorocentrum</taxon>
    </lineage>
</organism>
<evidence type="ECO:0000256" key="1">
    <source>
        <dbReference type="SAM" id="MobiDB-lite"/>
    </source>
</evidence>
<comment type="caution">
    <text evidence="2">The sequence shown here is derived from an EMBL/GenBank/DDBJ whole genome shotgun (WGS) entry which is preliminary data.</text>
</comment>
<feature type="compositionally biased region" description="Basic and acidic residues" evidence="1">
    <location>
        <begin position="349"/>
        <end position="359"/>
    </location>
</feature>
<keyword evidence="3" id="KW-1185">Reference proteome</keyword>
<reference evidence="2" key="1">
    <citation type="submission" date="2023-10" db="EMBL/GenBank/DDBJ databases">
        <authorList>
            <person name="Chen Y."/>
            <person name="Shah S."/>
            <person name="Dougan E. K."/>
            <person name="Thang M."/>
            <person name="Chan C."/>
        </authorList>
    </citation>
    <scope>NUCLEOTIDE SEQUENCE [LARGE SCALE GENOMIC DNA]</scope>
</reference>
<proteinExistence type="predicted"/>
<accession>A0ABN9XXY9</accession>
<feature type="compositionally biased region" description="Basic and acidic residues" evidence="1">
    <location>
        <begin position="373"/>
        <end position="383"/>
    </location>
</feature>
<dbReference type="EMBL" id="CAUYUJ010021461">
    <property type="protein sequence ID" value="CAK0904792.1"/>
    <property type="molecule type" value="Genomic_DNA"/>
</dbReference>
<sequence>MVRRRARAPSAWTRAPGVEAQPQPLVGAVGKRGVRAHPQAEQGQLDVKAELEADMVAEFATLSAFAKCVAFMEQVEPTEVEQIETIEVREMAGFEAQHGEKFQVAAIAKREAAMEKYGVQEPKQSLGYGEDMEQEIALASVPPFPWLEPVSKENWADLGDEEVAQALTVKVLKLYPETGVECIRAVDRGAYVEHDGDEKHDDAKKETEASIAEAPKCVQTYVDLVGTWDEAKDCEFMKAEGTEEEFEKSSDARVDDELEEAVDPVKMQDLEEKWDRVDDELDEAVDRVRLEQELDIIGCEFMKSLGRMIMHSCFSSWRLDVASDKVKKLQEKGSAIEVELQKSMKVLRRSGDGGTEKKTRGPAKPEPVPQGPEQKEPVKGKKK</sequence>
<feature type="region of interest" description="Disordered" evidence="1">
    <location>
        <begin position="344"/>
        <end position="383"/>
    </location>
</feature>
<evidence type="ECO:0000313" key="3">
    <source>
        <dbReference type="Proteomes" id="UP001189429"/>
    </source>
</evidence>
<gene>
    <name evidence="2" type="ORF">PCOR1329_LOCUS80717</name>
</gene>
<dbReference type="Proteomes" id="UP001189429">
    <property type="component" value="Unassembled WGS sequence"/>
</dbReference>